<organism evidence="1">
    <name type="scientific">marine sediment metagenome</name>
    <dbReference type="NCBI Taxonomy" id="412755"/>
    <lineage>
        <taxon>unclassified sequences</taxon>
        <taxon>metagenomes</taxon>
        <taxon>ecological metagenomes</taxon>
    </lineage>
</organism>
<evidence type="ECO:0008006" key="2">
    <source>
        <dbReference type="Google" id="ProtNLM"/>
    </source>
</evidence>
<proteinExistence type="predicted"/>
<sequence>HNFLDNLFYTGSEHNVSDYSNPELDSLLDKAAIEQDEAARLAMYQQAEQEIVDEAPCLPLCFTTSYMLVKPYVHDYEVSPLGIPDLSKVYVTEH</sequence>
<dbReference type="SUPFAM" id="SSF53850">
    <property type="entry name" value="Periplasmic binding protein-like II"/>
    <property type="match status" value="1"/>
</dbReference>
<reference evidence="1" key="1">
    <citation type="journal article" date="2014" name="Front. Microbiol.">
        <title>High frequency of phylogenetically diverse reductive dehalogenase-homologous genes in deep subseafloor sedimentary metagenomes.</title>
        <authorList>
            <person name="Kawai M."/>
            <person name="Futagami T."/>
            <person name="Toyoda A."/>
            <person name="Takaki Y."/>
            <person name="Nishi S."/>
            <person name="Hori S."/>
            <person name="Arai W."/>
            <person name="Tsubouchi T."/>
            <person name="Morono Y."/>
            <person name="Uchiyama I."/>
            <person name="Ito T."/>
            <person name="Fujiyama A."/>
            <person name="Inagaki F."/>
            <person name="Takami H."/>
        </authorList>
    </citation>
    <scope>NUCLEOTIDE SEQUENCE</scope>
    <source>
        <strain evidence="1">Expedition CK06-06</strain>
    </source>
</reference>
<feature type="non-terminal residue" evidence="1">
    <location>
        <position position="1"/>
    </location>
</feature>
<evidence type="ECO:0000313" key="1">
    <source>
        <dbReference type="EMBL" id="GAG29325.1"/>
    </source>
</evidence>
<name>X0WF79_9ZZZZ</name>
<comment type="caution">
    <text evidence="1">The sequence shown here is derived from an EMBL/GenBank/DDBJ whole genome shotgun (WGS) entry which is preliminary data.</text>
</comment>
<dbReference type="EMBL" id="BARS01046406">
    <property type="protein sequence ID" value="GAG29325.1"/>
    <property type="molecule type" value="Genomic_DNA"/>
</dbReference>
<dbReference type="Gene3D" id="3.10.105.10">
    <property type="entry name" value="Dipeptide-binding Protein, Domain 3"/>
    <property type="match status" value="1"/>
</dbReference>
<dbReference type="AlphaFoldDB" id="X0WF79"/>
<accession>X0WF79</accession>
<protein>
    <recommendedName>
        <fullName evidence="2">Solute-binding protein family 5 domain-containing protein</fullName>
    </recommendedName>
</protein>
<dbReference type="Gene3D" id="3.40.190.10">
    <property type="entry name" value="Periplasmic binding protein-like II"/>
    <property type="match status" value="1"/>
</dbReference>
<gene>
    <name evidence="1" type="ORF">S01H1_69859</name>
</gene>